<dbReference type="PANTHER" id="PTHR30461">
    <property type="entry name" value="DNA-INVERTASE FROM LAMBDOID PROPHAGE"/>
    <property type="match status" value="1"/>
</dbReference>
<keyword evidence="1" id="KW-0238">DNA-binding</keyword>
<protein>
    <recommendedName>
        <fullName evidence="8">Recombinase family protein</fullName>
    </recommendedName>
</protein>
<dbReference type="AlphaFoldDB" id="S9P3I1"/>
<keyword evidence="2" id="KW-0233">DNA recombination</keyword>
<sequence>MPKAYSYLRFSTPEQMKGDSYRRQTALTQEWLAKNKDVELGELSFHDLGVSAFRGKNAETGKLGEFKAAVECGMVERGSFLLVESLDRLSRQAARKAQRLLEDLCELGITVVTLSDGRTYHQELLEKDPFSLIMSLLIFIRANEESARKSGLLQAAWTGKREQASSKPMTAKCPGWLRLNRNTGKWDVIPERAAVVQRVYRETLEGRGQRAITAGLNRDGIPLFGKAGRWHRSYTYRLLNNPAVMGTFTPHTSDWKDGKRLRKPIQPLPGYFPAIVDPETFQRVQAMGQGRSSPARGANAGRDVQNIFGGLLACPRCGARMNMINKGVNSRRYVVCRRARAGMGCPYESVPYETLKQALLHDAEPLLCDPRAGGAEGDSVQAQLDSAAGTLEAVEDYLAHLWETHRTNRLQSILGEIKETEAEREVLRKRIRELAARRDVVLGPFVERRAQEALEALRAEPMDRKRVNVLFRSLFTRVTVNHDRGTLEFVWKGGGCSSVLYAFPKDSAVAA</sequence>
<dbReference type="Gene3D" id="3.40.50.1390">
    <property type="entry name" value="Resolvase, N-terminal catalytic domain"/>
    <property type="match status" value="1"/>
</dbReference>
<dbReference type="RefSeq" id="WP_002643382.1">
    <property type="nucleotide sequence ID" value="NZ_ANAH02000032.1"/>
</dbReference>
<dbReference type="Proteomes" id="UP000011682">
    <property type="component" value="Unassembled WGS sequence"/>
</dbReference>
<proteinExistence type="predicted"/>
<dbReference type="InterPro" id="IPR006119">
    <property type="entry name" value="Resolv_N"/>
</dbReference>
<dbReference type="InterPro" id="IPR038109">
    <property type="entry name" value="DNA_bind_recomb_sf"/>
</dbReference>
<dbReference type="InterPro" id="IPR050639">
    <property type="entry name" value="SSR_resolvase"/>
</dbReference>
<dbReference type="GO" id="GO:0000150">
    <property type="term" value="F:DNA strand exchange activity"/>
    <property type="evidence" value="ECO:0007669"/>
    <property type="project" value="InterPro"/>
</dbReference>
<dbReference type="PROSITE" id="PS51737">
    <property type="entry name" value="RECOMBINASE_DNA_BIND"/>
    <property type="match status" value="1"/>
</dbReference>
<dbReference type="eggNOG" id="COG1961">
    <property type="taxonomic scope" value="Bacteria"/>
</dbReference>
<name>S9P3I1_CYSF2</name>
<feature type="domain" description="Recombinase" evidence="5">
    <location>
        <begin position="174"/>
        <end position="294"/>
    </location>
</feature>
<dbReference type="Pfam" id="PF13408">
    <property type="entry name" value="Zn_ribbon_recom"/>
    <property type="match status" value="1"/>
</dbReference>
<dbReference type="OrthoDB" id="9791494at2"/>
<evidence type="ECO:0000313" key="7">
    <source>
        <dbReference type="Proteomes" id="UP000011682"/>
    </source>
</evidence>
<feature type="coiled-coil region" evidence="3">
    <location>
        <begin position="410"/>
        <end position="437"/>
    </location>
</feature>
<dbReference type="Gene3D" id="3.90.1750.20">
    <property type="entry name" value="Putative Large Serine Recombinase, Chain B, Domain 2"/>
    <property type="match status" value="1"/>
</dbReference>
<evidence type="ECO:0000259" key="5">
    <source>
        <dbReference type="PROSITE" id="PS51737"/>
    </source>
</evidence>
<dbReference type="GO" id="GO:0003677">
    <property type="term" value="F:DNA binding"/>
    <property type="evidence" value="ECO:0007669"/>
    <property type="project" value="UniProtKB-KW"/>
</dbReference>
<dbReference type="EMBL" id="ANAH02000032">
    <property type="protein sequence ID" value="EPX57706.1"/>
    <property type="molecule type" value="Genomic_DNA"/>
</dbReference>
<evidence type="ECO:0000256" key="2">
    <source>
        <dbReference type="ARBA" id="ARBA00023172"/>
    </source>
</evidence>
<evidence type="ECO:0000313" key="6">
    <source>
        <dbReference type="EMBL" id="EPX57706.1"/>
    </source>
</evidence>
<dbReference type="PROSITE" id="PS51736">
    <property type="entry name" value="RECOMBINASES_3"/>
    <property type="match status" value="1"/>
</dbReference>
<evidence type="ECO:0000259" key="4">
    <source>
        <dbReference type="PROSITE" id="PS51736"/>
    </source>
</evidence>
<keyword evidence="7" id="KW-1185">Reference proteome</keyword>
<organism evidence="6 7">
    <name type="scientific">Cystobacter fuscus (strain ATCC 25194 / DSM 2262 / NBRC 100088 / M29)</name>
    <dbReference type="NCBI Taxonomy" id="1242864"/>
    <lineage>
        <taxon>Bacteria</taxon>
        <taxon>Pseudomonadati</taxon>
        <taxon>Myxococcota</taxon>
        <taxon>Myxococcia</taxon>
        <taxon>Myxococcales</taxon>
        <taxon>Cystobacterineae</taxon>
        <taxon>Archangiaceae</taxon>
        <taxon>Cystobacter</taxon>
    </lineage>
</organism>
<reference evidence="6" key="1">
    <citation type="submission" date="2013-05" db="EMBL/GenBank/DDBJ databases">
        <title>Genome assembly of Cystobacter fuscus DSM 2262.</title>
        <authorList>
            <person name="Sharma G."/>
            <person name="Khatri I."/>
            <person name="Kaur C."/>
            <person name="Mayilraj S."/>
            <person name="Subramanian S."/>
        </authorList>
    </citation>
    <scope>NUCLEOTIDE SEQUENCE [LARGE SCALE GENOMIC DNA]</scope>
    <source>
        <strain evidence="6">DSM 2262</strain>
    </source>
</reference>
<dbReference type="SUPFAM" id="SSF53041">
    <property type="entry name" value="Resolvase-like"/>
    <property type="match status" value="1"/>
</dbReference>
<dbReference type="CDD" id="cd00338">
    <property type="entry name" value="Ser_Recombinase"/>
    <property type="match status" value="1"/>
</dbReference>
<evidence type="ECO:0000256" key="3">
    <source>
        <dbReference type="SAM" id="Coils"/>
    </source>
</evidence>
<accession>S9P3I1</accession>
<evidence type="ECO:0000256" key="1">
    <source>
        <dbReference type="ARBA" id="ARBA00023125"/>
    </source>
</evidence>
<dbReference type="InterPro" id="IPR011109">
    <property type="entry name" value="DNA_bind_recombinase_dom"/>
</dbReference>
<dbReference type="InterPro" id="IPR036162">
    <property type="entry name" value="Resolvase-like_N_sf"/>
</dbReference>
<dbReference type="InterPro" id="IPR025827">
    <property type="entry name" value="Zn_ribbon_recom_dom"/>
</dbReference>
<gene>
    <name evidence="6" type="ORF">D187_004726</name>
</gene>
<dbReference type="SMART" id="SM00857">
    <property type="entry name" value="Resolvase"/>
    <property type="match status" value="1"/>
</dbReference>
<dbReference type="Pfam" id="PF00239">
    <property type="entry name" value="Resolvase"/>
    <property type="match status" value="1"/>
</dbReference>
<dbReference type="PANTHER" id="PTHR30461:SF2">
    <property type="entry name" value="SERINE RECOMBINASE PINE-RELATED"/>
    <property type="match status" value="1"/>
</dbReference>
<evidence type="ECO:0008006" key="8">
    <source>
        <dbReference type="Google" id="ProtNLM"/>
    </source>
</evidence>
<feature type="domain" description="Resolvase/invertase-type recombinase catalytic" evidence="4">
    <location>
        <begin position="3"/>
        <end position="164"/>
    </location>
</feature>
<comment type="caution">
    <text evidence="6">The sequence shown here is derived from an EMBL/GenBank/DDBJ whole genome shotgun (WGS) entry which is preliminary data.</text>
</comment>
<keyword evidence="3" id="KW-0175">Coiled coil</keyword>
<dbReference type="Pfam" id="PF07508">
    <property type="entry name" value="Recombinase"/>
    <property type="match status" value="1"/>
</dbReference>